<dbReference type="InterPro" id="IPR024432">
    <property type="entry name" value="Put_RecE_PDDEXK-like_dom"/>
</dbReference>
<dbReference type="Pfam" id="PF06630">
    <property type="entry name" value="Exonuc_VIII"/>
    <property type="match status" value="1"/>
</dbReference>
<sequence length="805" mass="90052">MSIKQEEYSFYYKVKNESARKRLGFKAGFFWCTAKKQSLALSRGELAMDAAGFDEADFARPVRVHFPVENDIPPEGVFDTKFCENREPGGEDGKTLTLIPGAASAVKSDETERADGAGTPAGENGIQESHNPPANPQLTVVATLPFRHRVLAQYIGDGEYLYHVDASQKKEILRLEMDTDNSYVQNLLLAAENVEAFKKAIEHDIHKIVNAVKKVFPVDGKTPELATVIQFLKTWFETEHIDRGLLVKEWAKGNRVSAIQRTESGANAGGGNKTDRNPDYEHTLDTLDVEIAMATLPMDFNIYELPGSVYRRAKEIVKKKESPFKEWSAALRATSGILDYSRAAIFALIRSAHPEFYHYPGRLQGYINANLTETDHENPTEEALTAARHTPEKDAVEEANRQLAAARGEYVEDISDPNDPRWVHNNYSASNQGEKEDVVPEEKQPAAEPEAVTRNADGTFDVSALFPPPSNQTEKTEARTERDGETPKESNQQETAGDTGQEITTDGGSGTGGDEAGEAADPVENGNFTVPDDIQPGIYYDIPNEAYHAGPGVSKSQLDDIADTPAIYLWRKNAPVDTEKTKSLDTGTAFHCRVLEPEEFSKRFIIAQEFNRRTSAGKEEEKTFLEECARTGRTVLTAEEGRKIELMYQSVMALPLGQWLVESAGYAESSVYWEDPETGILCRCRPDKIIPEFHWIMDVKTTADIQRFRTAYYDYRYHVQDAFYSDGYRAQFGEIPTFVFLVASTTAECGRYPVEIFMMGEDAKLAGQREYRRNLQTLAECLNNDEWPAIKTLSLPRWAKENANA</sequence>
<dbReference type="EMBL" id="DAATXE010000009">
    <property type="protein sequence ID" value="HAF0488046.1"/>
    <property type="molecule type" value="Genomic_DNA"/>
</dbReference>
<feature type="region of interest" description="Disordered" evidence="1">
    <location>
        <begin position="413"/>
        <end position="537"/>
    </location>
</feature>
<feature type="compositionally biased region" description="Basic and acidic residues" evidence="1">
    <location>
        <begin position="474"/>
        <end position="488"/>
    </location>
</feature>
<dbReference type="Pfam" id="PF12684">
    <property type="entry name" value="DUF3799"/>
    <property type="match status" value="1"/>
</dbReference>
<evidence type="ECO:0000256" key="1">
    <source>
        <dbReference type="SAM" id="MobiDB-lite"/>
    </source>
</evidence>
<reference evidence="3" key="1">
    <citation type="journal article" date="2018" name="Genome Biol.">
        <title>SKESA: strategic k-mer extension for scrupulous assemblies.</title>
        <authorList>
            <person name="Souvorov A."/>
            <person name="Agarwala R."/>
            <person name="Lipman D.J."/>
        </authorList>
    </citation>
    <scope>NUCLEOTIDE SEQUENCE</scope>
    <source>
        <strain evidence="3">BCW_2741</strain>
    </source>
</reference>
<keyword evidence="3" id="KW-0540">Nuclease</keyword>
<dbReference type="GO" id="GO:0051908">
    <property type="term" value="F:double-stranded DNA 5'-3' DNA exonuclease activity"/>
    <property type="evidence" value="ECO:0007669"/>
    <property type="project" value="InterPro"/>
</dbReference>
<keyword evidence="3" id="KW-0378">Hydrolase</keyword>
<evidence type="ECO:0000313" key="3">
    <source>
        <dbReference type="EMBL" id="HAF0488046.1"/>
    </source>
</evidence>
<dbReference type="InterPro" id="IPR011604">
    <property type="entry name" value="PDDEXK-like_dom_sf"/>
</dbReference>
<feature type="compositionally biased region" description="Polar residues" evidence="1">
    <location>
        <begin position="489"/>
        <end position="498"/>
    </location>
</feature>
<dbReference type="Gene3D" id="3.90.320.10">
    <property type="match status" value="1"/>
</dbReference>
<name>A0A5U6Q9W4_SALNE</name>
<organism evidence="3">
    <name type="scientific">Salmonella newport</name>
    <dbReference type="NCBI Taxonomy" id="108619"/>
    <lineage>
        <taxon>Bacteria</taxon>
        <taxon>Pseudomonadati</taxon>
        <taxon>Pseudomonadota</taxon>
        <taxon>Gammaproteobacteria</taxon>
        <taxon>Enterobacterales</taxon>
        <taxon>Enterobacteriaceae</taxon>
        <taxon>Salmonella</taxon>
    </lineage>
</organism>
<feature type="domain" description="Putative exodeoxyribonuclease 8 PDDEXK-like" evidence="2">
    <location>
        <begin position="554"/>
        <end position="789"/>
    </location>
</feature>
<protein>
    <submittedName>
        <fullName evidence="3">Exonuclease VIII</fullName>
    </submittedName>
</protein>
<keyword evidence="3" id="KW-0269">Exonuclease</keyword>
<gene>
    <name evidence="3" type="ORF">G9W27_001950</name>
</gene>
<accession>A0A5U6Q9W4</accession>
<feature type="compositionally biased region" description="Basic and acidic residues" evidence="1">
    <location>
        <begin position="433"/>
        <end position="445"/>
    </location>
</feature>
<dbReference type="InterPro" id="IPR010584">
    <property type="entry name" value="ExoDNase_VIII"/>
</dbReference>
<proteinExistence type="predicted"/>
<feature type="region of interest" description="Disordered" evidence="1">
    <location>
        <begin position="104"/>
        <end position="133"/>
    </location>
</feature>
<dbReference type="AlphaFoldDB" id="A0A5U6Q9W4"/>
<evidence type="ECO:0000259" key="2">
    <source>
        <dbReference type="Pfam" id="PF12684"/>
    </source>
</evidence>
<reference evidence="3" key="2">
    <citation type="submission" date="2018-07" db="EMBL/GenBank/DDBJ databases">
        <authorList>
            <consortium name="NCBI Pathogen Detection Project"/>
        </authorList>
    </citation>
    <scope>NUCLEOTIDE SEQUENCE</scope>
    <source>
        <strain evidence="3">BCW_2741</strain>
    </source>
</reference>
<dbReference type="RefSeq" id="WP_045718429.1">
    <property type="nucleotide sequence ID" value="NZ_JAALIP010000006.1"/>
</dbReference>
<comment type="caution">
    <text evidence="3">The sequence shown here is derived from an EMBL/GenBank/DDBJ whole genome shotgun (WGS) entry which is preliminary data.</text>
</comment>